<organism evidence="1 2">
    <name type="scientific">Flavobacterium ichthyis</name>
    <dbReference type="NCBI Taxonomy" id="2698827"/>
    <lineage>
        <taxon>Bacteria</taxon>
        <taxon>Pseudomonadati</taxon>
        <taxon>Bacteroidota</taxon>
        <taxon>Flavobacteriia</taxon>
        <taxon>Flavobacteriales</taxon>
        <taxon>Flavobacteriaceae</taxon>
        <taxon>Flavobacterium</taxon>
    </lineage>
</organism>
<proteinExistence type="predicted"/>
<keyword evidence="2" id="KW-1185">Reference proteome</keyword>
<protein>
    <submittedName>
        <fullName evidence="1">Bacillithiol system redox-active protein YtxJ</fullName>
    </submittedName>
</protein>
<dbReference type="Gene3D" id="3.40.30.10">
    <property type="entry name" value="Glutaredoxin"/>
    <property type="match status" value="1"/>
</dbReference>
<reference evidence="2" key="1">
    <citation type="submission" date="2020-01" db="EMBL/GenBank/DDBJ databases">
        <title>Sphingomonas sp. strain CSW-10.</title>
        <authorList>
            <person name="Chen W.-M."/>
        </authorList>
    </citation>
    <scope>NUCLEOTIDE SEQUENCE [LARGE SCALE GENOMIC DNA]</scope>
    <source>
        <strain evidence="2">NST-5</strain>
    </source>
</reference>
<dbReference type="Proteomes" id="UP000798602">
    <property type="component" value="Unassembled WGS sequence"/>
</dbReference>
<dbReference type="Pfam" id="PF11009">
    <property type="entry name" value="BrxC"/>
    <property type="match status" value="1"/>
</dbReference>
<accession>A0ABW9Z828</accession>
<dbReference type="InterPro" id="IPR036249">
    <property type="entry name" value="Thioredoxin-like_sf"/>
</dbReference>
<dbReference type="NCBIfam" id="TIGR04019">
    <property type="entry name" value="B_thiol_YtxJ"/>
    <property type="match status" value="1"/>
</dbReference>
<evidence type="ECO:0000313" key="1">
    <source>
        <dbReference type="EMBL" id="NBL64250.1"/>
    </source>
</evidence>
<name>A0ABW9Z828_9FLAO</name>
<dbReference type="EMBL" id="JAABLM010000003">
    <property type="protein sequence ID" value="NBL64250.1"/>
    <property type="molecule type" value="Genomic_DNA"/>
</dbReference>
<dbReference type="InterPro" id="IPR022551">
    <property type="entry name" value="BrxC"/>
</dbReference>
<comment type="caution">
    <text evidence="1">The sequence shown here is derived from an EMBL/GenBank/DDBJ whole genome shotgun (WGS) entry which is preliminary data.</text>
</comment>
<dbReference type="SUPFAM" id="SSF52833">
    <property type="entry name" value="Thioredoxin-like"/>
    <property type="match status" value="1"/>
</dbReference>
<evidence type="ECO:0000313" key="2">
    <source>
        <dbReference type="Proteomes" id="UP000798602"/>
    </source>
</evidence>
<gene>
    <name evidence="1" type="primary">ytxJ</name>
    <name evidence="1" type="ORF">GV828_03430</name>
</gene>
<sequence length="134" mass="15450">MGIFNKLFGSDEPQNKGTNSSAMQWNLLTELKHLEEITEESYTKPVVIFKHSTRCSISRMALKNFEREFGEENLSEKITPHFLDLLNYREISNEIAQKFHVIHQSPQIILLKEGKAIYDTSHSEIDAVVLSQKV</sequence>